<reference evidence="3 4" key="2">
    <citation type="submission" date="2024-05" db="EMBL/GenBank/DDBJ databases">
        <authorList>
            <person name="Chen Y."/>
            <person name="Shah S."/>
            <person name="Dougan E. K."/>
            <person name="Thang M."/>
            <person name="Chan C."/>
        </authorList>
    </citation>
    <scope>NUCLEOTIDE SEQUENCE [LARGE SCALE GENOMIC DNA]</scope>
</reference>
<organism evidence="2">
    <name type="scientific">Cladocopium goreaui</name>
    <dbReference type="NCBI Taxonomy" id="2562237"/>
    <lineage>
        <taxon>Eukaryota</taxon>
        <taxon>Sar</taxon>
        <taxon>Alveolata</taxon>
        <taxon>Dinophyceae</taxon>
        <taxon>Suessiales</taxon>
        <taxon>Symbiodiniaceae</taxon>
        <taxon>Cladocopium</taxon>
    </lineage>
</organism>
<sequence length="525" mass="58014">MAYVYFNLAEPLAETAPVEEVSGAALASSGLFIPGAAESDLPKSLLGGDVDYSAKTFSQTSPVAALELMNGVPKDSGMQPRHLQHMSMEAFYELYLLWGSGNGDTRDDLAKSRCFSLVYEERWKGLLQFRETSQHTTLQNERDQLEHAQSQHIRNVRHYRSAQSRLNTMSEISTAAGQGGSSACILKLDIVVESYFVLEPDVPKDSSTEVTCILRALDQAKEILDARGVAMPSHLCIEDFVNIIHQKIKPSRKRELRAEILTGSLNWKAYYDQYDIYMSGLVKGPKSFLKTAEMVEKDPWDLVKAAKWERFAPGPVQAVSVAPVKKDLDDQPQKKRGRPPKDPNQPAKRRGRPPKNPPAQIQEASGAAECPFVEQSSVAAVAVPPPEQADPVVVPAGAEPMVDPGVLPDLPTRATFAGRTKLGSEDFQQQWECRRLMFYKNVPKEMWKDNVEREFWSMCSAAGDNDVGLKKFLEKRGHAPAAAAQAPKASAKQKAKAMVKKPSTKIPGRGRGRGRGCLKNKRPCK</sequence>
<feature type="compositionally biased region" description="Basic residues" evidence="1">
    <location>
        <begin position="491"/>
        <end position="525"/>
    </location>
</feature>
<evidence type="ECO:0000256" key="1">
    <source>
        <dbReference type="SAM" id="MobiDB-lite"/>
    </source>
</evidence>
<gene>
    <name evidence="2" type="ORF">C1SCF055_LOCUS30345</name>
</gene>
<proteinExistence type="predicted"/>
<comment type="caution">
    <text evidence="2">The sequence shown here is derived from an EMBL/GenBank/DDBJ whole genome shotgun (WGS) entry which is preliminary data.</text>
</comment>
<dbReference type="EMBL" id="CAMXCT030003447">
    <property type="protein sequence ID" value="CAL4791876.1"/>
    <property type="molecule type" value="Genomic_DNA"/>
</dbReference>
<dbReference type="InterPro" id="IPR017956">
    <property type="entry name" value="AT_hook_DNA-bd_motif"/>
</dbReference>
<protein>
    <submittedName>
        <fullName evidence="3">C2H2-type domain-containing protein</fullName>
    </submittedName>
</protein>
<name>A0A9P1D6A6_9DINO</name>
<accession>A0A9P1D6A6</accession>
<dbReference type="Proteomes" id="UP001152797">
    <property type="component" value="Unassembled WGS sequence"/>
</dbReference>
<feature type="region of interest" description="Disordered" evidence="1">
    <location>
        <begin position="319"/>
        <end position="367"/>
    </location>
</feature>
<dbReference type="AlphaFoldDB" id="A0A9P1D6A6"/>
<evidence type="ECO:0000313" key="4">
    <source>
        <dbReference type="Proteomes" id="UP001152797"/>
    </source>
</evidence>
<evidence type="ECO:0000313" key="2">
    <source>
        <dbReference type="EMBL" id="CAI4004564.1"/>
    </source>
</evidence>
<feature type="compositionally biased region" description="Basic and acidic residues" evidence="1">
    <location>
        <begin position="324"/>
        <end position="333"/>
    </location>
</feature>
<dbReference type="EMBL" id="CAMXCT020003447">
    <property type="protein sequence ID" value="CAL1157939.1"/>
    <property type="molecule type" value="Genomic_DNA"/>
</dbReference>
<dbReference type="SMART" id="SM00384">
    <property type="entry name" value="AT_hook"/>
    <property type="match status" value="2"/>
</dbReference>
<keyword evidence="4" id="KW-1185">Reference proteome</keyword>
<feature type="region of interest" description="Disordered" evidence="1">
    <location>
        <begin position="478"/>
        <end position="525"/>
    </location>
</feature>
<evidence type="ECO:0000313" key="3">
    <source>
        <dbReference type="EMBL" id="CAL4791876.1"/>
    </source>
</evidence>
<reference evidence="2" key="1">
    <citation type="submission" date="2022-10" db="EMBL/GenBank/DDBJ databases">
        <authorList>
            <person name="Chen Y."/>
            <person name="Dougan E. K."/>
            <person name="Chan C."/>
            <person name="Rhodes N."/>
            <person name="Thang M."/>
        </authorList>
    </citation>
    <scope>NUCLEOTIDE SEQUENCE</scope>
</reference>
<dbReference type="EMBL" id="CAMXCT010003447">
    <property type="protein sequence ID" value="CAI4004564.1"/>
    <property type="molecule type" value="Genomic_DNA"/>
</dbReference>
<dbReference type="GO" id="GO:0003677">
    <property type="term" value="F:DNA binding"/>
    <property type="evidence" value="ECO:0007669"/>
    <property type="project" value="InterPro"/>
</dbReference>
<feature type="compositionally biased region" description="Low complexity" evidence="1">
    <location>
        <begin position="479"/>
        <end position="490"/>
    </location>
</feature>